<name>A0A6J6U3R0_9ZZZZ</name>
<proteinExistence type="predicted"/>
<sequence>MTKSGLFLFIASNLISLKDSHFFIAAVIKKGHPDPLATTKDPPSSKTASATPVEAAFAFESPYRYTKNEDFPTLDAHFVSKLFWYSPQFS</sequence>
<gene>
    <name evidence="1" type="ORF">UFOPK2855_00328</name>
</gene>
<reference evidence="1" key="1">
    <citation type="submission" date="2020-05" db="EMBL/GenBank/DDBJ databases">
        <authorList>
            <person name="Chiriac C."/>
            <person name="Salcher M."/>
            <person name="Ghai R."/>
            <person name="Kavagutti S V."/>
        </authorList>
    </citation>
    <scope>NUCLEOTIDE SEQUENCE</scope>
</reference>
<organism evidence="1">
    <name type="scientific">freshwater metagenome</name>
    <dbReference type="NCBI Taxonomy" id="449393"/>
    <lineage>
        <taxon>unclassified sequences</taxon>
        <taxon>metagenomes</taxon>
        <taxon>ecological metagenomes</taxon>
    </lineage>
</organism>
<dbReference type="AlphaFoldDB" id="A0A6J6U3R0"/>
<evidence type="ECO:0000313" key="1">
    <source>
        <dbReference type="EMBL" id="CAB4754531.1"/>
    </source>
</evidence>
<protein>
    <submittedName>
        <fullName evidence="1">Unannotated protein</fullName>
    </submittedName>
</protein>
<accession>A0A6J6U3R0</accession>
<dbReference type="EMBL" id="CAEZZK010000040">
    <property type="protein sequence ID" value="CAB4754531.1"/>
    <property type="molecule type" value="Genomic_DNA"/>
</dbReference>